<evidence type="ECO:0000259" key="7">
    <source>
        <dbReference type="Pfam" id="PF25062"/>
    </source>
</evidence>
<dbReference type="InterPro" id="IPR056836">
    <property type="entry name" value="ARM_TT21_4th"/>
</dbReference>
<dbReference type="Pfam" id="PF25063">
    <property type="entry name" value="ARM_TT21_C"/>
    <property type="match status" value="1"/>
</dbReference>
<dbReference type="RefSeq" id="XP_029220422.1">
    <property type="nucleotide sequence ID" value="XM_029363056.1"/>
</dbReference>
<feature type="region of interest" description="Disordered" evidence="6">
    <location>
        <begin position="423"/>
        <end position="448"/>
    </location>
</feature>
<keyword evidence="2" id="KW-0677">Repeat</keyword>
<dbReference type="OrthoDB" id="332677at2759"/>
<dbReference type="Pfam" id="PF25064">
    <property type="entry name" value="ARM_TT21_5th"/>
    <property type="match status" value="1"/>
</dbReference>
<dbReference type="Pfam" id="PF25062">
    <property type="entry name" value="ARM_TT21_N"/>
    <property type="match status" value="1"/>
</dbReference>
<keyword evidence="5" id="KW-0175">Coiled coil</keyword>
<keyword evidence="12" id="KW-1185">Reference proteome</keyword>
<dbReference type="STRING" id="94643.A0A2A9ML50"/>
<dbReference type="GO" id="GO:0005929">
    <property type="term" value="C:cilium"/>
    <property type="evidence" value="ECO:0007669"/>
    <property type="project" value="GOC"/>
</dbReference>
<dbReference type="InterPro" id="IPR011990">
    <property type="entry name" value="TPR-like_helical_dom_sf"/>
</dbReference>
<feature type="repeat" description="TPR" evidence="4">
    <location>
        <begin position="1112"/>
        <end position="1145"/>
    </location>
</feature>
<evidence type="ECO:0000256" key="2">
    <source>
        <dbReference type="ARBA" id="ARBA00022737"/>
    </source>
</evidence>
<feature type="domain" description="Tetratricopeptide repeat protein 21A/21B C-terminal ARM" evidence="8">
    <location>
        <begin position="979"/>
        <end position="1192"/>
    </location>
</feature>
<comment type="similarity">
    <text evidence="1">Belongs to the TTC21 family.</text>
</comment>
<dbReference type="VEuPathDB" id="ToxoDB:BESB_046050"/>
<dbReference type="Gene3D" id="1.25.40.10">
    <property type="entry name" value="Tetratricopeptide repeat domain"/>
    <property type="match status" value="4"/>
</dbReference>
<sequence length="1197" mass="133759">MAELSSDAHVREVLFFLAQRQQFRRIQRLCMRELTVRFSAELLFWHSFALAEEGSVAEAEQKLQSLLTKKKVAFAAASALHHYRARKRFAGTSEVDSEETRTKALEEKASANDAAILLAIRFFLLVGELETASSLLTAQEKLRETIYYYPWFWPASIYKSELLMMLGRWEEATECARRVLQVEEDDLDSHKVVALQTVAYKGDIDHGILKIREFFQLLAVHTRGRFSPHHSLLLSRLKIRRGVKLSAGEHETMASLQEAMLSVDEAVSATVLDFRSTLGTGFFIAFRADLLFDAATRYMDLAWFATQLNAFRPPSGTCTVTLGAGFLTAATPTKETGFVQIALSKALSVLTTLCHFMPVHGLAQLTGQPAEGLEQLEKALSLDTALKDSFPYHFVKAELHMQKEDYALAVSTLEDAEKLASVAREQTPHPHVEGQAPSQEATAKSGGLSRLSRRPYRYLLFPVTALERTECLCLMATAAAKCNRLEEAAEILSRAASELDGDPLADRIVLCQASLSANSGDLASAERLLRSVDETSPFYVKAQLSLAHRFLKEDRNRDAYARCFRDIAEVQPTADNFVAHGEALLEVYEPRGAVEAFERAVRARPEDGRLVRRVVDALVKTHQYERAIAYARDALRDHPDDLELRRDLVSLLFRLKRWQEAIDTASPLEGDGITHEGNSALQTKIQVLLLKVKALLAQTSSCSDCEKQTELEERALRTLHRCRAAVKRHLESHPQSAGFTSGDSPSISQLGADVYCQLGAIMERSRREATQVAQRFQEALELDSSRTAALLALSRIHSRQGNLEAAEEYLSALHLLDPANEEASLIKSEIVAAALSDFSKHRPCDLVSHCLSLLSLSPPHFKALGDALALMRKQGLLIESYHSLLTALEDLRQRADGPYIEAGANYCLGIIKRWRRFPQEALQHLDSAKRHPSFYHDCMRHMVEISLDPGECITIETLCGRPTYSLRSHSTASLDGFSEAERLLREWTATGPPLELKPRLVTWQIEALAFSKETRKLDLALKTVGELLLQRCDDVPLLLAAAETLLVMRQISKARVHLKRICELAKQGVDRAIEPETERACLLLAELYIQGGKISSAVPLIALVTNANKECARAWELLGICNERRGHYEQAAHNFEKAWALVNKRNVTVGYRLAGSLLKAKLPVKAISACLEVLKQKPDFAKIRKDVLEKARRELRT</sequence>
<dbReference type="Pfam" id="PF25058">
    <property type="entry name" value="ARM_TT21"/>
    <property type="match status" value="1"/>
</dbReference>
<keyword evidence="3 4" id="KW-0802">TPR repeat</keyword>
<dbReference type="GO" id="GO:0030991">
    <property type="term" value="C:intraciliary transport particle A"/>
    <property type="evidence" value="ECO:0007669"/>
    <property type="project" value="TreeGrafter"/>
</dbReference>
<dbReference type="GO" id="GO:0035721">
    <property type="term" value="P:intraciliary retrograde transport"/>
    <property type="evidence" value="ECO:0007669"/>
    <property type="project" value="TreeGrafter"/>
</dbReference>
<dbReference type="PANTHER" id="PTHR14699:SF0">
    <property type="entry name" value="TETRATRICOPEPTIDE REPEAT PROTEIN 21 HOMOLOG"/>
    <property type="match status" value="1"/>
</dbReference>
<dbReference type="InterPro" id="IPR056834">
    <property type="entry name" value="ARM_TT21_C"/>
</dbReference>
<organism evidence="11 12">
    <name type="scientific">Besnoitia besnoiti</name>
    <name type="common">Apicomplexan protozoan</name>
    <dbReference type="NCBI Taxonomy" id="94643"/>
    <lineage>
        <taxon>Eukaryota</taxon>
        <taxon>Sar</taxon>
        <taxon>Alveolata</taxon>
        <taxon>Apicomplexa</taxon>
        <taxon>Conoidasida</taxon>
        <taxon>Coccidia</taxon>
        <taxon>Eucoccidiorida</taxon>
        <taxon>Eimeriorina</taxon>
        <taxon>Sarcocystidae</taxon>
        <taxon>Besnoitia</taxon>
    </lineage>
</organism>
<dbReference type="SUPFAM" id="SSF48452">
    <property type="entry name" value="TPR-like"/>
    <property type="match status" value="3"/>
</dbReference>
<feature type="domain" description="Tetratricopeptide repeat protein 21A/21B fourth ARM" evidence="10">
    <location>
        <begin position="610"/>
        <end position="780"/>
    </location>
</feature>
<dbReference type="Proteomes" id="UP000224006">
    <property type="component" value="Chromosome III"/>
</dbReference>
<evidence type="ECO:0000259" key="8">
    <source>
        <dbReference type="Pfam" id="PF25063"/>
    </source>
</evidence>
<accession>A0A2A9ML50</accession>
<dbReference type="AlphaFoldDB" id="A0A2A9ML50"/>
<feature type="domain" description="Tetratricopeptide repeat protein 21A/21B fifth ARM repeats" evidence="9">
    <location>
        <begin position="840"/>
        <end position="947"/>
    </location>
</feature>
<dbReference type="EMBL" id="NWUJ01000003">
    <property type="protein sequence ID" value="PFH36413.1"/>
    <property type="molecule type" value="Genomic_DNA"/>
</dbReference>
<dbReference type="InterPro" id="IPR056835">
    <property type="entry name" value="ARM_TT21_5th"/>
</dbReference>
<dbReference type="GO" id="GO:0061512">
    <property type="term" value="P:protein localization to cilium"/>
    <property type="evidence" value="ECO:0007669"/>
    <property type="project" value="TreeGrafter"/>
</dbReference>
<name>A0A2A9ML50_BESBE</name>
<dbReference type="GeneID" id="40309535"/>
<dbReference type="InterPro" id="IPR056833">
    <property type="entry name" value="ARM_TT21_N"/>
</dbReference>
<feature type="repeat" description="TPR" evidence="4">
    <location>
        <begin position="574"/>
        <end position="607"/>
    </location>
</feature>
<dbReference type="KEGG" id="bbes:BESB_046050"/>
<dbReference type="InterPro" id="IPR040364">
    <property type="entry name" value="TTC21A/TTC21B"/>
</dbReference>
<evidence type="ECO:0000256" key="3">
    <source>
        <dbReference type="ARBA" id="ARBA00022803"/>
    </source>
</evidence>
<protein>
    <submittedName>
        <fullName evidence="11">Tetratricopeptide repeat-containing protein</fullName>
    </submittedName>
</protein>
<comment type="caution">
    <text evidence="11">The sequence shown here is derived from an EMBL/GenBank/DDBJ whole genome shotgun (WGS) entry which is preliminary data.</text>
</comment>
<dbReference type="InterPro" id="IPR019734">
    <property type="entry name" value="TPR_rpt"/>
</dbReference>
<feature type="domain" description="Tetratricopeptide repeat protein 21A/21B N-terminal ARM repeat" evidence="7">
    <location>
        <begin position="15"/>
        <end position="141"/>
    </location>
</feature>
<evidence type="ECO:0000256" key="5">
    <source>
        <dbReference type="SAM" id="Coils"/>
    </source>
</evidence>
<dbReference type="PANTHER" id="PTHR14699">
    <property type="entry name" value="STI2 PROTEIN-RELATED"/>
    <property type="match status" value="1"/>
</dbReference>
<evidence type="ECO:0000256" key="1">
    <source>
        <dbReference type="ARBA" id="ARBA00010935"/>
    </source>
</evidence>
<evidence type="ECO:0000313" key="11">
    <source>
        <dbReference type="EMBL" id="PFH36413.1"/>
    </source>
</evidence>
<dbReference type="Pfam" id="PF25068">
    <property type="entry name" value="ARM_TT21_4th"/>
    <property type="match status" value="1"/>
</dbReference>
<dbReference type="SMART" id="SM00028">
    <property type="entry name" value="TPR"/>
    <property type="match status" value="8"/>
</dbReference>
<proteinExistence type="inferred from homology"/>
<dbReference type="PROSITE" id="PS50005">
    <property type="entry name" value="TPR"/>
    <property type="match status" value="2"/>
</dbReference>
<evidence type="ECO:0000256" key="4">
    <source>
        <dbReference type="PROSITE-ProRule" id="PRU00339"/>
    </source>
</evidence>
<reference evidence="11 12" key="1">
    <citation type="submission" date="2017-09" db="EMBL/GenBank/DDBJ databases">
        <title>Genome sequencing of Besnoitia besnoiti strain Bb-Ger1.</title>
        <authorList>
            <person name="Schares G."/>
            <person name="Venepally P."/>
            <person name="Lorenzi H.A."/>
        </authorList>
    </citation>
    <scope>NUCLEOTIDE SEQUENCE [LARGE SCALE GENOMIC DNA]</scope>
    <source>
        <strain evidence="11 12">Bb-Ger1</strain>
    </source>
</reference>
<evidence type="ECO:0000256" key="6">
    <source>
        <dbReference type="SAM" id="MobiDB-lite"/>
    </source>
</evidence>
<evidence type="ECO:0000259" key="10">
    <source>
        <dbReference type="Pfam" id="PF25068"/>
    </source>
</evidence>
<feature type="coiled-coil region" evidence="5">
    <location>
        <begin position="475"/>
        <end position="502"/>
    </location>
</feature>
<evidence type="ECO:0000313" key="12">
    <source>
        <dbReference type="Proteomes" id="UP000224006"/>
    </source>
</evidence>
<evidence type="ECO:0000259" key="9">
    <source>
        <dbReference type="Pfam" id="PF25064"/>
    </source>
</evidence>
<gene>
    <name evidence="11" type="ORF">BESB_046050</name>
</gene>